<dbReference type="Pfam" id="PF18962">
    <property type="entry name" value="Por_Secre_tail"/>
    <property type="match status" value="1"/>
</dbReference>
<name>A0A239AZ08_9FLAO</name>
<protein>
    <submittedName>
        <fullName evidence="4">Por secretion system C-terminal sorting domain-containing protein</fullName>
    </submittedName>
</protein>
<dbReference type="PROSITE" id="PS51020">
    <property type="entry name" value="SPONDIN"/>
    <property type="match status" value="1"/>
</dbReference>
<evidence type="ECO:0000259" key="3">
    <source>
        <dbReference type="PROSITE" id="PS51020"/>
    </source>
</evidence>
<dbReference type="GO" id="GO:0007155">
    <property type="term" value="P:cell adhesion"/>
    <property type="evidence" value="ECO:0007669"/>
    <property type="project" value="TreeGrafter"/>
</dbReference>
<keyword evidence="5" id="KW-1185">Reference proteome</keyword>
<dbReference type="InterPro" id="IPR038678">
    <property type="entry name" value="Spondin_N_sf"/>
</dbReference>
<dbReference type="GO" id="GO:0031012">
    <property type="term" value="C:extracellular matrix"/>
    <property type="evidence" value="ECO:0007669"/>
    <property type="project" value="TreeGrafter"/>
</dbReference>
<sequence length="311" mass="34060">MKKRKITIHWSILLCIFMTTSIAMFAQDGGIATYTISFDSTWSQETHPHPTGNLPSVSHWSDLVGVSHNNQVTFLAMGTPASTGVQNVAELGNSTVFFQEVQQAITENTAYNELDFGDLDTASGMIQGQFETRPEFPLLTVISMIAPSPDWMIAANSIALQDENGTWKEEIVMDLFPYDAGTDSGIDYTSEDQITSPVGVITSLEGISPFSTQKMGTLTITLDGVLGVEEQEIVDGFSIFPNPSSGIISIVNRDLITQQLSIYNTLGQLMHKTTVTDELKTIDLTPLGSGVYFLQRSSQEGKLFTERIVIK</sequence>
<dbReference type="InterPro" id="IPR051418">
    <property type="entry name" value="Spondin/Thrombospondin_T1"/>
</dbReference>
<evidence type="ECO:0000313" key="5">
    <source>
        <dbReference type="Proteomes" id="UP000198379"/>
    </source>
</evidence>
<evidence type="ECO:0000256" key="2">
    <source>
        <dbReference type="SAM" id="SignalP"/>
    </source>
</evidence>
<dbReference type="PANTHER" id="PTHR11311">
    <property type="entry name" value="SPONDIN"/>
    <property type="match status" value="1"/>
</dbReference>
<feature type="domain" description="Spondin" evidence="3">
    <location>
        <begin position="22"/>
        <end position="212"/>
    </location>
</feature>
<dbReference type="Pfam" id="PF06468">
    <property type="entry name" value="Spond_N"/>
    <property type="match status" value="1"/>
</dbReference>
<dbReference type="InterPro" id="IPR009465">
    <property type="entry name" value="Spondin_N"/>
</dbReference>
<dbReference type="NCBIfam" id="NF038123">
    <property type="entry name" value="NF038123_dom"/>
    <property type="match status" value="1"/>
</dbReference>
<evidence type="ECO:0000256" key="1">
    <source>
        <dbReference type="ARBA" id="ARBA00022729"/>
    </source>
</evidence>
<dbReference type="EMBL" id="FZNY01000005">
    <property type="protein sequence ID" value="SNS00966.1"/>
    <property type="molecule type" value="Genomic_DNA"/>
</dbReference>
<dbReference type="Gene3D" id="2.60.40.2130">
    <property type="entry name" value="F-spondin domain"/>
    <property type="match status" value="1"/>
</dbReference>
<dbReference type="InterPro" id="IPR026444">
    <property type="entry name" value="Secre_tail"/>
</dbReference>
<dbReference type="RefSeq" id="WP_089372488.1">
    <property type="nucleotide sequence ID" value="NZ_BMEP01000006.1"/>
</dbReference>
<accession>A0A239AZ08</accession>
<dbReference type="AlphaFoldDB" id="A0A239AZ08"/>
<dbReference type="NCBIfam" id="TIGR04183">
    <property type="entry name" value="Por_Secre_tail"/>
    <property type="match status" value="1"/>
</dbReference>
<dbReference type="OrthoDB" id="8478811at2"/>
<keyword evidence="1 2" id="KW-0732">Signal</keyword>
<feature type="signal peptide" evidence="2">
    <location>
        <begin position="1"/>
        <end position="26"/>
    </location>
</feature>
<gene>
    <name evidence="4" type="ORF">SAMN06265376_105237</name>
</gene>
<dbReference type="Proteomes" id="UP000198379">
    <property type="component" value="Unassembled WGS sequence"/>
</dbReference>
<organism evidence="4 5">
    <name type="scientific">Dokdonia pacifica</name>
    <dbReference type="NCBI Taxonomy" id="1627892"/>
    <lineage>
        <taxon>Bacteria</taxon>
        <taxon>Pseudomonadati</taxon>
        <taxon>Bacteroidota</taxon>
        <taxon>Flavobacteriia</taxon>
        <taxon>Flavobacteriales</taxon>
        <taxon>Flavobacteriaceae</taxon>
        <taxon>Dokdonia</taxon>
    </lineage>
</organism>
<dbReference type="PANTHER" id="PTHR11311:SF15">
    <property type="entry name" value="SPONDIN-2"/>
    <property type="match status" value="1"/>
</dbReference>
<proteinExistence type="predicted"/>
<evidence type="ECO:0000313" key="4">
    <source>
        <dbReference type="EMBL" id="SNS00966.1"/>
    </source>
</evidence>
<reference evidence="4 5" key="1">
    <citation type="submission" date="2017-06" db="EMBL/GenBank/DDBJ databases">
        <authorList>
            <person name="Kim H.J."/>
            <person name="Triplett B.A."/>
        </authorList>
    </citation>
    <scope>NUCLEOTIDE SEQUENCE [LARGE SCALE GENOMIC DNA]</scope>
    <source>
        <strain evidence="4 5">DSM 25597</strain>
    </source>
</reference>
<feature type="chain" id="PRO_5013076830" evidence="2">
    <location>
        <begin position="27"/>
        <end position="311"/>
    </location>
</feature>